<accession>A0ABN0D0T3</accession>
<evidence type="ECO:0000313" key="4">
    <source>
        <dbReference type="Proteomes" id="UP000004018"/>
    </source>
</evidence>
<feature type="chain" id="PRO_5047400058" description="Type VII secretion system protein EssD-like domain-containing protein" evidence="1">
    <location>
        <begin position="28"/>
        <end position="292"/>
    </location>
</feature>
<protein>
    <recommendedName>
        <fullName evidence="2">Type VII secretion system protein EssD-like domain-containing protein</fullName>
    </recommendedName>
</protein>
<feature type="domain" description="Type VII secretion system protein EssD-like" evidence="2">
    <location>
        <begin position="142"/>
        <end position="216"/>
    </location>
</feature>
<feature type="signal peptide" evidence="1">
    <location>
        <begin position="1"/>
        <end position="27"/>
    </location>
</feature>
<dbReference type="Proteomes" id="UP000004018">
    <property type="component" value="Unassembled WGS sequence"/>
</dbReference>
<dbReference type="InterPro" id="IPR044927">
    <property type="entry name" value="Endonuclea_NS_2"/>
</dbReference>
<dbReference type="RefSeq" id="WP_007391518.1">
    <property type="nucleotide sequence ID" value="NZ_AFIJ01000038.1"/>
</dbReference>
<dbReference type="Gene3D" id="3.40.570.10">
    <property type="entry name" value="Extracellular Endonuclease, subunit A"/>
    <property type="match status" value="1"/>
</dbReference>
<sequence>MRNLWGKLILILAAVFCLGGCSTSPQGAETTVRQVVQQSTQRVGETVALGAAEKNVVVAGTAVPAYRGEDYYILNNNIPFFSEQDLHKRRGTIELSPLDRWGRCGGNFMIVGPETLPHVKREGIGMVRPSGWKLAKYDFVENHYLYNRSHLLGYQLSGLNADRRNLITGTEYFNKRLMLPYENRVAETAKRGLHIAYRVTPIYQGRELVARGVVMEGYSLEDRGRLHFNVFVYNIEPGVAIDYADGTSYASGDADSIREKRAVEKSIRRHKKKIRNHEESNTVHQRYVRYAS</sequence>
<gene>
    <name evidence="3" type="ORF">HMPREF1039_0955</name>
</gene>
<evidence type="ECO:0000313" key="3">
    <source>
        <dbReference type="EMBL" id="EGL39352.1"/>
    </source>
</evidence>
<dbReference type="InterPro" id="IPR044929">
    <property type="entry name" value="DNA/RNA_non-sp_Endonuclease_sf"/>
</dbReference>
<keyword evidence="4" id="KW-1185">Reference proteome</keyword>
<keyword evidence="1" id="KW-0732">Signal</keyword>
<dbReference type="Pfam" id="PF13930">
    <property type="entry name" value="Endonuclea_NS_2"/>
    <property type="match status" value="1"/>
</dbReference>
<dbReference type="EMBL" id="AFIJ01000038">
    <property type="protein sequence ID" value="EGL39352.1"/>
    <property type="molecule type" value="Genomic_DNA"/>
</dbReference>
<organism evidence="3 4">
    <name type="scientific">Megasphaera lornae</name>
    <dbReference type="NCBI Taxonomy" id="1000568"/>
    <lineage>
        <taxon>Bacteria</taxon>
        <taxon>Bacillati</taxon>
        <taxon>Bacillota</taxon>
        <taxon>Negativicutes</taxon>
        <taxon>Veillonellales</taxon>
        <taxon>Veillonellaceae</taxon>
        <taxon>Megasphaera</taxon>
    </lineage>
</organism>
<reference evidence="3 4" key="1">
    <citation type="submission" date="2011-04" db="EMBL/GenBank/DDBJ databases">
        <authorList>
            <person name="Harkins D.M."/>
            <person name="Madupu R."/>
            <person name="Durkin A.S."/>
            <person name="Torralba M."/>
            <person name="Methe B."/>
            <person name="Sutton G.G."/>
            <person name="Nelson K.E."/>
        </authorList>
    </citation>
    <scope>NUCLEOTIDE SEQUENCE [LARGE SCALE GENOMIC DNA]</scope>
    <source>
        <strain evidence="3 4">UPII 199-6</strain>
    </source>
</reference>
<evidence type="ECO:0000256" key="1">
    <source>
        <dbReference type="SAM" id="SignalP"/>
    </source>
</evidence>
<proteinExistence type="predicted"/>
<name>A0ABN0D0T3_9FIRM</name>
<evidence type="ECO:0000259" key="2">
    <source>
        <dbReference type="Pfam" id="PF13930"/>
    </source>
</evidence>
<comment type="caution">
    <text evidence="3">The sequence shown here is derived from an EMBL/GenBank/DDBJ whole genome shotgun (WGS) entry which is preliminary data.</text>
</comment>